<dbReference type="EMBL" id="NPEU01000010">
    <property type="protein sequence ID" value="RAI41779.1"/>
    <property type="molecule type" value="Genomic_DNA"/>
</dbReference>
<dbReference type="AlphaFoldDB" id="A0A327KSF5"/>
<feature type="compositionally biased region" description="Basic and acidic residues" evidence="1">
    <location>
        <begin position="51"/>
        <end position="65"/>
    </location>
</feature>
<gene>
    <name evidence="2" type="ORF">CH338_02185</name>
</gene>
<dbReference type="Proteomes" id="UP000248863">
    <property type="component" value="Unassembled WGS sequence"/>
</dbReference>
<evidence type="ECO:0000313" key="3">
    <source>
        <dbReference type="Proteomes" id="UP000248863"/>
    </source>
</evidence>
<feature type="non-terminal residue" evidence="2">
    <location>
        <position position="212"/>
    </location>
</feature>
<feature type="region of interest" description="Disordered" evidence="1">
    <location>
        <begin position="1"/>
        <end position="75"/>
    </location>
</feature>
<evidence type="ECO:0008006" key="4">
    <source>
        <dbReference type="Google" id="ProtNLM"/>
    </source>
</evidence>
<comment type="caution">
    <text evidence="2">The sequence shown here is derived from an EMBL/GenBank/DDBJ whole genome shotgun (WGS) entry which is preliminary data.</text>
</comment>
<feature type="compositionally biased region" description="Gly residues" evidence="1">
    <location>
        <begin position="20"/>
        <end position="40"/>
    </location>
</feature>
<feature type="compositionally biased region" description="Low complexity" evidence="1">
    <location>
        <begin position="7"/>
        <end position="19"/>
    </location>
</feature>
<evidence type="ECO:0000313" key="2">
    <source>
        <dbReference type="EMBL" id="RAI41779.1"/>
    </source>
</evidence>
<dbReference type="SUPFAM" id="SSF58113">
    <property type="entry name" value="Apolipoprotein A-I"/>
    <property type="match status" value="1"/>
</dbReference>
<evidence type="ECO:0000256" key="1">
    <source>
        <dbReference type="SAM" id="MobiDB-lite"/>
    </source>
</evidence>
<dbReference type="RefSeq" id="WP_111355398.1">
    <property type="nucleotide sequence ID" value="NZ_NPEU01000010.1"/>
</dbReference>
<dbReference type="OrthoDB" id="7889162at2"/>
<name>A0A327KSF5_9BRAD</name>
<dbReference type="Gene3D" id="1.20.5.1230">
    <property type="entry name" value="Apolipoprotein A-I"/>
    <property type="match status" value="1"/>
</dbReference>
<reference evidence="2 3" key="1">
    <citation type="submission" date="2017-07" db="EMBL/GenBank/DDBJ databases">
        <title>Draft Genome Sequences of Select Purple Nonsulfur Bacteria.</title>
        <authorList>
            <person name="Lasarre B."/>
            <person name="Mckinlay J.B."/>
        </authorList>
    </citation>
    <scope>NUCLEOTIDE SEQUENCE [LARGE SCALE GENOMIC DNA]</scope>
    <source>
        <strain evidence="2 3">DSM 11907</strain>
    </source>
</reference>
<feature type="compositionally biased region" description="Low complexity" evidence="1">
    <location>
        <begin position="41"/>
        <end position="50"/>
    </location>
</feature>
<keyword evidence="3" id="KW-1185">Reference proteome</keyword>
<proteinExistence type="predicted"/>
<accession>A0A327KSF5</accession>
<sequence length="212" mass="21654">MQNQSRPGSTSPSQATSGSSGAGGSSAGGPSAGARPGGPQAGSPQAGSSQDELRRDAEQVAEEVRQVAANAKNVAGSVKDEVVSVAADMRDQAAAMAEPLQQKGRSLAEEQKQAGAQRVRGVARAISSAADDLDDEMPQAAAWIRRGASQLETISQSVRDKSVEDLARDTERFARNNTAAFFGLSLVAGFALARFLKSGAPETTGHAGTTAS</sequence>
<organism evidence="2 3">
    <name type="scientific">Rhodoplanes elegans</name>
    <dbReference type="NCBI Taxonomy" id="29408"/>
    <lineage>
        <taxon>Bacteria</taxon>
        <taxon>Pseudomonadati</taxon>
        <taxon>Pseudomonadota</taxon>
        <taxon>Alphaproteobacteria</taxon>
        <taxon>Hyphomicrobiales</taxon>
        <taxon>Nitrobacteraceae</taxon>
        <taxon>Rhodoplanes</taxon>
    </lineage>
</organism>
<protein>
    <recommendedName>
        <fullName evidence="4">Nutrient deprivation-induced protein</fullName>
    </recommendedName>
</protein>